<gene>
    <name evidence="3" type="ORF">KGF56_003021</name>
</gene>
<feature type="transmembrane region" description="Helical" evidence="2">
    <location>
        <begin position="412"/>
        <end position="429"/>
    </location>
</feature>
<dbReference type="PIRSF" id="PIRSF036762">
    <property type="entry name" value="GAA1"/>
    <property type="match status" value="1"/>
</dbReference>
<evidence type="ECO:0000313" key="4">
    <source>
        <dbReference type="Proteomes" id="UP001202479"/>
    </source>
</evidence>
<feature type="transmembrane region" description="Helical" evidence="2">
    <location>
        <begin position="351"/>
        <end position="375"/>
    </location>
</feature>
<accession>A0AAI9SW08</accession>
<dbReference type="EMBL" id="JAHUZD010000107">
    <property type="protein sequence ID" value="KAI3404121.2"/>
    <property type="molecule type" value="Genomic_DNA"/>
</dbReference>
<evidence type="ECO:0000256" key="2">
    <source>
        <dbReference type="SAM" id="Phobius"/>
    </source>
</evidence>
<feature type="compositionally biased region" description="Basic and acidic residues" evidence="1">
    <location>
        <begin position="577"/>
        <end position="604"/>
    </location>
</feature>
<feature type="transmembrane region" description="Helical" evidence="2">
    <location>
        <begin position="387"/>
        <end position="406"/>
    </location>
</feature>
<evidence type="ECO:0000256" key="1">
    <source>
        <dbReference type="SAM" id="MobiDB-lite"/>
    </source>
</evidence>
<protein>
    <submittedName>
        <fullName evidence="3">GAA1</fullName>
    </submittedName>
</protein>
<dbReference type="GO" id="GO:0042765">
    <property type="term" value="C:GPI-anchor transamidase complex"/>
    <property type="evidence" value="ECO:0007669"/>
    <property type="project" value="InterPro"/>
</dbReference>
<dbReference type="Pfam" id="PF04114">
    <property type="entry name" value="Gaa1"/>
    <property type="match status" value="1"/>
</dbReference>
<dbReference type="PANTHER" id="PTHR13304:SF0">
    <property type="entry name" value="GLYCOSYLPHOSPHATIDYLINOSITOL ANCHOR ATTACHMENT 1 PROTEIN"/>
    <property type="match status" value="1"/>
</dbReference>
<keyword evidence="4" id="KW-1185">Reference proteome</keyword>
<feature type="transmembrane region" description="Helical" evidence="2">
    <location>
        <begin position="466"/>
        <end position="483"/>
    </location>
</feature>
<evidence type="ECO:0000313" key="3">
    <source>
        <dbReference type="EMBL" id="KAI3404121.2"/>
    </source>
</evidence>
<dbReference type="Proteomes" id="UP001202479">
    <property type="component" value="Unassembled WGS sequence"/>
</dbReference>
<reference evidence="3" key="1">
    <citation type="journal article" date="2022" name="DNA Res.">
        <title>Genome analysis of five recently described species of the CUG-Ser clade uncovers Candida theae as a new hybrid lineage with pathogenic potential in the Candida parapsilosis species complex.</title>
        <authorList>
            <person name="Mixao V."/>
            <person name="Del Olmo V."/>
            <person name="Hegedusova E."/>
            <person name="Saus E."/>
            <person name="Pryszcz L."/>
            <person name="Cillingova A."/>
            <person name="Nosek J."/>
            <person name="Gabaldon T."/>
        </authorList>
    </citation>
    <scope>NUCLEOTIDE SEQUENCE</scope>
    <source>
        <strain evidence="3">CBS 10844</strain>
    </source>
</reference>
<keyword evidence="2" id="KW-0812">Transmembrane</keyword>
<keyword evidence="2" id="KW-0472">Membrane</keyword>
<dbReference type="GO" id="GO:0016255">
    <property type="term" value="P:attachment of GPI anchor to protein"/>
    <property type="evidence" value="ECO:0007669"/>
    <property type="project" value="TreeGrafter"/>
</dbReference>
<sequence>MALAENVLRKIHKLGLIPKTIKHLPRISGVLVIFSIVWLLTLAQDGNYRNCYISENALMPGQVHSYFRESEWNIVRGYREEVSKLENSSIEERNAIVSQWLDDFGLQVSCYDSERVLYAIMHASRGENTEAMALVVPWINSDLEYNEGGIALALALMRYFNRISVWSKNIILVVPPDGKRSLRAWVEAYHTSLDDTAGSIEAAVVMEYGKQGDGFEYYDMFYEGLNGQLPNLDLLNTANIVGHNEGISCSIQGISGRVCNYTNKLKTLFKGILKLVTAGLIDVHGHEAFSGWQIQAFTIKARGTQGHDVTQFGRIVDQTFRSVNNLLEKFHQSFFFYLMLSPKHFVSIGTYLPAAVMLALSYAVSALDAVLNSNVVIKDIAQDLTKMIILVVSVQLCCVIASVIVLHHCSASLIQTLQLILSGVGAIIVNKKVKLSTSACYSLMAFALLSISFMIIALLIVHFALAYVIGILAVPLTFVPTIIKKKRALTILCLIVSNPFLLIFIGGRVSGNKDFLLNIVQAWVDLQSWTWFIIMLGWFPAWLIISYFSITLLIQGTNDMTMKEPASKSENAAMDGKAYETAEKEATEKEVTEKVEKEVTEKVE</sequence>
<feature type="transmembrane region" description="Helical" evidence="2">
    <location>
        <begin position="529"/>
        <end position="554"/>
    </location>
</feature>
<dbReference type="AlphaFoldDB" id="A0AAI9SW08"/>
<dbReference type="RefSeq" id="XP_049179866.1">
    <property type="nucleotide sequence ID" value="XM_049324311.1"/>
</dbReference>
<comment type="caution">
    <text evidence="3">The sequence shown here is derived from an EMBL/GenBank/DDBJ whole genome shotgun (WGS) entry which is preliminary data.</text>
</comment>
<name>A0AAI9SW08_9ASCO</name>
<feature type="transmembrane region" description="Helical" evidence="2">
    <location>
        <begin position="441"/>
        <end position="460"/>
    </location>
</feature>
<feature type="transmembrane region" description="Helical" evidence="2">
    <location>
        <begin position="490"/>
        <end position="509"/>
    </location>
</feature>
<dbReference type="GeneID" id="73380638"/>
<organism evidence="3 4">
    <name type="scientific">Candida oxycetoniae</name>
    <dbReference type="NCBI Taxonomy" id="497107"/>
    <lineage>
        <taxon>Eukaryota</taxon>
        <taxon>Fungi</taxon>
        <taxon>Dikarya</taxon>
        <taxon>Ascomycota</taxon>
        <taxon>Saccharomycotina</taxon>
        <taxon>Pichiomycetes</taxon>
        <taxon>Debaryomycetaceae</taxon>
        <taxon>Candida/Lodderomyces clade</taxon>
        <taxon>Candida</taxon>
    </lineage>
</organism>
<feature type="region of interest" description="Disordered" evidence="1">
    <location>
        <begin position="563"/>
        <end position="604"/>
    </location>
</feature>
<dbReference type="PANTHER" id="PTHR13304">
    <property type="entry name" value="GLYCOSYLPHOSPHATIDYLINOSITOL ANCHOR ATTACHMENT 1 PROTEIN"/>
    <property type="match status" value="1"/>
</dbReference>
<dbReference type="InterPro" id="IPR007246">
    <property type="entry name" value="Gaa1"/>
</dbReference>
<proteinExistence type="predicted"/>
<keyword evidence="2" id="KW-1133">Transmembrane helix</keyword>